<evidence type="ECO:0000313" key="2">
    <source>
        <dbReference type="EMBL" id="EGA67639.1"/>
    </source>
</evidence>
<dbReference type="eggNOG" id="COG3203">
    <property type="taxonomic scope" value="Bacteria"/>
</dbReference>
<dbReference type="RefSeq" id="WP_006877499.1">
    <property type="nucleotide sequence ID" value="NZ_AEVS01000007.1"/>
</dbReference>
<dbReference type="OrthoDB" id="197869at2"/>
<dbReference type="Proteomes" id="UP000004371">
    <property type="component" value="Unassembled WGS sequence"/>
</dbReference>
<protein>
    <recommendedName>
        <fullName evidence="4">Porin domain-containing protein</fullName>
    </recommendedName>
</protein>
<accession>E8LNT7</accession>
<reference evidence="2 3" key="1">
    <citation type="journal article" date="2012" name="Int. J. Syst. Evol. Microbiol.">
        <title>Vibrio caribbeanicus sp. nov., isolated from the marine sponge Scleritoderma cyanea.</title>
        <authorList>
            <person name="Hoffmann M."/>
            <person name="Monday S.R."/>
            <person name="Allard M.W."/>
            <person name="Strain E.A."/>
            <person name="Whittaker P."/>
            <person name="Naum M."/>
            <person name="McCarthy P.J."/>
            <person name="Lopez J.V."/>
            <person name="Fischer M."/>
            <person name="Brown E.W."/>
        </authorList>
    </citation>
    <scope>NUCLEOTIDE SEQUENCE [LARGE SCALE GENOMIC DNA]</scope>
    <source>
        <strain evidence="2 3">LMG 20546</strain>
    </source>
</reference>
<gene>
    <name evidence="2" type="ORF">VIBR0546_04729</name>
</gene>
<dbReference type="EMBL" id="AEVS01000007">
    <property type="protein sequence ID" value="EGA67639.1"/>
    <property type="molecule type" value="Genomic_DNA"/>
</dbReference>
<feature type="signal peptide" evidence="1">
    <location>
        <begin position="1"/>
        <end position="27"/>
    </location>
</feature>
<dbReference type="STRING" id="945543.VIBR0546_04729"/>
<comment type="caution">
    <text evidence="2">The sequence shown here is derived from an EMBL/GenBank/DDBJ whole genome shotgun (WGS) entry which is preliminary data.</text>
</comment>
<dbReference type="SUPFAM" id="SSF56935">
    <property type="entry name" value="Porins"/>
    <property type="match status" value="1"/>
</dbReference>
<name>E8LNT7_9VIBR</name>
<evidence type="ECO:0000313" key="3">
    <source>
        <dbReference type="Proteomes" id="UP000004371"/>
    </source>
</evidence>
<keyword evidence="3" id="KW-1185">Reference proteome</keyword>
<evidence type="ECO:0000256" key="1">
    <source>
        <dbReference type="SAM" id="SignalP"/>
    </source>
</evidence>
<feature type="chain" id="PRO_5003224247" description="Porin domain-containing protein" evidence="1">
    <location>
        <begin position="28"/>
        <end position="424"/>
    </location>
</feature>
<sequence length="424" mass="47496">MRIQFQSIKATVLSSMLLLAFSGNATAIEWQASGFGTLGYAYENEDDIAYRRDITHTAKVADNGSFDTDSNIGVQLDAMLNHQWSLTTQWLLDNSVENDFDELTELAFIRYVPNEHWSFRAGRIGVSAYIAADSRDIDFAHLWVRPPQELYGGIVFNSLDGVGVSYFSNNSHFNWSLELEYGRNEQMGEVPQTIESYKAEIEDVFSASFEVEQGSWTWQLSYAHVGSLSVAQGASINSLQNQLGQLSALNIPQISQEAATAQNLITLEGEEVDYYQAAVHYFDGLWTFKTELFHINADKESIPQGTGGYGMLGYTVNSVTPYVIYSRFSPEHSYYQAESDWSVVDPSFALLQTGAQVGINSVRIDQQTYSLGMRWDIAPQFALKAQVDYIDIEDYGYGLWAADVSAISQGRDAQVYSLNLNFIF</sequence>
<keyword evidence="1" id="KW-0732">Signal</keyword>
<dbReference type="AlphaFoldDB" id="E8LNT7"/>
<proteinExistence type="predicted"/>
<evidence type="ECO:0008006" key="4">
    <source>
        <dbReference type="Google" id="ProtNLM"/>
    </source>
</evidence>
<organism evidence="2 3">
    <name type="scientific">Vibrio brasiliensis LMG 20546</name>
    <dbReference type="NCBI Taxonomy" id="945543"/>
    <lineage>
        <taxon>Bacteria</taxon>
        <taxon>Pseudomonadati</taxon>
        <taxon>Pseudomonadota</taxon>
        <taxon>Gammaproteobacteria</taxon>
        <taxon>Vibrionales</taxon>
        <taxon>Vibrionaceae</taxon>
        <taxon>Vibrio</taxon>
        <taxon>Vibrio oreintalis group</taxon>
    </lineage>
</organism>